<evidence type="ECO:0000256" key="1">
    <source>
        <dbReference type="SAM" id="MobiDB-lite"/>
    </source>
</evidence>
<dbReference type="EMBL" id="CAUYUJ010017371">
    <property type="protein sequence ID" value="CAK0874216.1"/>
    <property type="molecule type" value="Genomic_DNA"/>
</dbReference>
<sequence length="213" mass="21113">PFWLKAFPAQAALAPPLPSEVQWMGVSAPAEEGAEPLQRAGDGTALAGRAAVVFGARPARATGSPAAAVAGSVLARGLVPCEPRVPALDLAAVAADRARACEPEVAPFLQGHPPRKEVVRAAPEQRGPGLGALALQRFGGHVLEGLAARRLQGRGPATESLLFPGLTVASPRRAGGGGKAALGGAASSSTAATDAGAAWSPPAVPWAAGGEAQ</sequence>
<accession>A0ABN9VNZ4</accession>
<keyword evidence="3" id="KW-1185">Reference proteome</keyword>
<evidence type="ECO:0000313" key="2">
    <source>
        <dbReference type="EMBL" id="CAK0874216.1"/>
    </source>
</evidence>
<evidence type="ECO:0000313" key="3">
    <source>
        <dbReference type="Proteomes" id="UP001189429"/>
    </source>
</evidence>
<organism evidence="2 3">
    <name type="scientific">Prorocentrum cordatum</name>
    <dbReference type="NCBI Taxonomy" id="2364126"/>
    <lineage>
        <taxon>Eukaryota</taxon>
        <taxon>Sar</taxon>
        <taxon>Alveolata</taxon>
        <taxon>Dinophyceae</taxon>
        <taxon>Prorocentrales</taxon>
        <taxon>Prorocentraceae</taxon>
        <taxon>Prorocentrum</taxon>
    </lineage>
</organism>
<feature type="non-terminal residue" evidence="2">
    <location>
        <position position="1"/>
    </location>
</feature>
<name>A0ABN9VNZ4_9DINO</name>
<proteinExistence type="predicted"/>
<gene>
    <name evidence="2" type="ORF">PCOR1329_LOCUS59183</name>
</gene>
<feature type="compositionally biased region" description="Low complexity" evidence="1">
    <location>
        <begin position="182"/>
        <end position="213"/>
    </location>
</feature>
<protein>
    <submittedName>
        <fullName evidence="2">Uncharacterized protein</fullName>
    </submittedName>
</protein>
<reference evidence="2" key="1">
    <citation type="submission" date="2023-10" db="EMBL/GenBank/DDBJ databases">
        <authorList>
            <person name="Chen Y."/>
            <person name="Shah S."/>
            <person name="Dougan E. K."/>
            <person name="Thang M."/>
            <person name="Chan C."/>
        </authorList>
    </citation>
    <scope>NUCLEOTIDE SEQUENCE [LARGE SCALE GENOMIC DNA]</scope>
</reference>
<feature type="region of interest" description="Disordered" evidence="1">
    <location>
        <begin position="174"/>
        <end position="213"/>
    </location>
</feature>
<comment type="caution">
    <text evidence="2">The sequence shown here is derived from an EMBL/GenBank/DDBJ whole genome shotgun (WGS) entry which is preliminary data.</text>
</comment>
<dbReference type="Proteomes" id="UP001189429">
    <property type="component" value="Unassembled WGS sequence"/>
</dbReference>